<accession>A0AAD2FGK4</accession>
<protein>
    <submittedName>
        <fullName evidence="2">Uncharacterized protein</fullName>
    </submittedName>
</protein>
<name>A0AAD2FGK4_9STRA</name>
<keyword evidence="3" id="KW-1185">Reference proteome</keyword>
<evidence type="ECO:0000313" key="3">
    <source>
        <dbReference type="Proteomes" id="UP001295423"/>
    </source>
</evidence>
<gene>
    <name evidence="2" type="ORF">CYCCA115_LOCUS1812</name>
</gene>
<dbReference type="EMBL" id="CAKOGP040000102">
    <property type="protein sequence ID" value="CAJ1929987.1"/>
    <property type="molecule type" value="Genomic_DNA"/>
</dbReference>
<organism evidence="2 3">
    <name type="scientific">Cylindrotheca closterium</name>
    <dbReference type="NCBI Taxonomy" id="2856"/>
    <lineage>
        <taxon>Eukaryota</taxon>
        <taxon>Sar</taxon>
        <taxon>Stramenopiles</taxon>
        <taxon>Ochrophyta</taxon>
        <taxon>Bacillariophyta</taxon>
        <taxon>Bacillariophyceae</taxon>
        <taxon>Bacillariophycidae</taxon>
        <taxon>Bacillariales</taxon>
        <taxon>Bacillariaceae</taxon>
        <taxon>Cylindrotheca</taxon>
    </lineage>
</organism>
<evidence type="ECO:0000313" key="2">
    <source>
        <dbReference type="EMBL" id="CAJ1929987.1"/>
    </source>
</evidence>
<reference evidence="2" key="1">
    <citation type="submission" date="2023-08" db="EMBL/GenBank/DDBJ databases">
        <authorList>
            <person name="Audoor S."/>
            <person name="Bilcke G."/>
        </authorList>
    </citation>
    <scope>NUCLEOTIDE SEQUENCE</scope>
</reference>
<feature type="region of interest" description="Disordered" evidence="1">
    <location>
        <begin position="1"/>
        <end position="21"/>
    </location>
</feature>
<proteinExistence type="predicted"/>
<comment type="caution">
    <text evidence="2">The sequence shown here is derived from an EMBL/GenBank/DDBJ whole genome shotgun (WGS) entry which is preliminary data.</text>
</comment>
<evidence type="ECO:0000256" key="1">
    <source>
        <dbReference type="SAM" id="MobiDB-lite"/>
    </source>
</evidence>
<sequence length="387" mass="43808">MDSFSVADHQPDRKWQSLQPTAAQVESAWKPSIVSNGLNEGSYEGSSTRTVSLTLPEFTYLVETILLFHSFLKSPDLGSTENNETATSKGQLYSLSLSLLLKVIVHGIFRGPNTKGWKLRESKPKHGIPKSSQKYILCTKTGMFWKKVGTKTELVIEPPLSPATVDWFQRRSKGENSRLIPVYTEATILGEICRAHANYRRGGAWYDYVKVNFDQTSGVPCRLAAIWFDKSDFAIRGLEPQQQSYGTLKCLLQVASETDHITADKDTHSLLFSHWNMQFQQKIIGNKFYHEAVFEELGLDEIEHRIYCIDLGSNLIGDSFCRQVVSSSSSNTRVEVTAADSLAQDSFDAIWTAKDEWPEQFLKSPNFLKHMSQSSRDYGRDQARREN</sequence>
<dbReference type="Proteomes" id="UP001295423">
    <property type="component" value="Unassembled WGS sequence"/>
</dbReference>
<dbReference type="AlphaFoldDB" id="A0AAD2FGK4"/>